<keyword evidence="3" id="KW-0326">Glycosidase</keyword>
<evidence type="ECO:0000313" key="4">
    <source>
        <dbReference type="Proteomes" id="UP000054498"/>
    </source>
</evidence>
<dbReference type="Gene3D" id="3.20.20.80">
    <property type="entry name" value="Glycosidases"/>
    <property type="match status" value="1"/>
</dbReference>
<dbReference type="EC" id="3.2.1.-" evidence="3"/>
<sequence length="342" mass="38721">MNKTGDVWHVALEGLPGSGVLYGYRVLGQGGWDTGYRWDSKSILLDPRAPLVAGRDKWGVREPLERFELNRGSQWWGTFDFDSPPFDWGADYQRPATHLKDLVIYEMAVRSFTAAASSGVAEERRGTYLGLVDKIPHLTSLGVNAVELLPVFEYDELELQRWRNPREHMVNIWGYSHMSFFAPMSRFGRGEGPAAAARDFKTMVKELHSAGIQVILDVVYNHTAELDDKHPYTISFRGIDSVTYYMVDTSQYVQLINYSGCGNTVNANHPVVKQLIIDSLVNFVEEYHVDGFRFDLASCLCRDSKGHPMPAPPLIREIAKHPVLSKVHLIAEPWDLGMYQEV</sequence>
<dbReference type="Proteomes" id="UP000054498">
    <property type="component" value="Unassembled WGS sequence"/>
</dbReference>
<evidence type="ECO:0000256" key="1">
    <source>
        <dbReference type="ARBA" id="ARBA00008061"/>
    </source>
</evidence>
<organism evidence="3 4">
    <name type="scientific">Monoraphidium neglectum</name>
    <dbReference type="NCBI Taxonomy" id="145388"/>
    <lineage>
        <taxon>Eukaryota</taxon>
        <taxon>Viridiplantae</taxon>
        <taxon>Chlorophyta</taxon>
        <taxon>core chlorophytes</taxon>
        <taxon>Chlorophyceae</taxon>
        <taxon>CS clade</taxon>
        <taxon>Sphaeropleales</taxon>
        <taxon>Selenastraceae</taxon>
        <taxon>Monoraphidium</taxon>
    </lineage>
</organism>
<dbReference type="OrthoDB" id="204980at2759"/>
<dbReference type="InterPro" id="IPR017853">
    <property type="entry name" value="GH"/>
</dbReference>
<keyword evidence="3" id="KW-0378">Hydrolase</keyword>
<dbReference type="InterPro" id="IPR013783">
    <property type="entry name" value="Ig-like_fold"/>
</dbReference>
<name>A0A0D2JYZ7_9CHLO</name>
<dbReference type="GeneID" id="25737106"/>
<dbReference type="Pfam" id="PF00128">
    <property type="entry name" value="Alpha-amylase"/>
    <property type="match status" value="1"/>
</dbReference>
<evidence type="ECO:0000259" key="2">
    <source>
        <dbReference type="Pfam" id="PF00128"/>
    </source>
</evidence>
<dbReference type="GO" id="GO:0005975">
    <property type="term" value="P:carbohydrate metabolic process"/>
    <property type="evidence" value="ECO:0007669"/>
    <property type="project" value="InterPro"/>
</dbReference>
<dbReference type="EMBL" id="KK100794">
    <property type="protein sequence ID" value="KIZ03733.1"/>
    <property type="molecule type" value="Genomic_DNA"/>
</dbReference>
<keyword evidence="4" id="KW-1185">Reference proteome</keyword>
<dbReference type="AlphaFoldDB" id="A0A0D2JYZ7"/>
<dbReference type="GO" id="GO:0016798">
    <property type="term" value="F:hydrolase activity, acting on glycosyl bonds"/>
    <property type="evidence" value="ECO:0007669"/>
    <property type="project" value="UniProtKB-KW"/>
</dbReference>
<gene>
    <name evidence="3" type="ORF">MNEG_4228</name>
</gene>
<dbReference type="SUPFAM" id="SSF81296">
    <property type="entry name" value="E set domains"/>
    <property type="match status" value="1"/>
</dbReference>
<dbReference type="RefSeq" id="XP_013902752.1">
    <property type="nucleotide sequence ID" value="XM_014047298.1"/>
</dbReference>
<dbReference type="InterPro" id="IPR006047">
    <property type="entry name" value="GH13_cat_dom"/>
</dbReference>
<dbReference type="InterPro" id="IPR014756">
    <property type="entry name" value="Ig_E-set"/>
</dbReference>
<dbReference type="SUPFAM" id="SSF51445">
    <property type="entry name" value="(Trans)glycosidases"/>
    <property type="match status" value="1"/>
</dbReference>
<protein>
    <submittedName>
        <fullName evidence="3">Glycogen operon protein GlgX</fullName>
        <ecNumber evidence="3">3.2.1.-</ecNumber>
    </submittedName>
</protein>
<comment type="similarity">
    <text evidence="1">Belongs to the glycosyl hydrolase 13 family.</text>
</comment>
<proteinExistence type="inferred from homology"/>
<dbReference type="KEGG" id="mng:MNEG_4228"/>
<dbReference type="STRING" id="145388.A0A0D2JYZ7"/>
<evidence type="ECO:0000313" key="3">
    <source>
        <dbReference type="EMBL" id="KIZ03733.1"/>
    </source>
</evidence>
<accession>A0A0D2JYZ7</accession>
<reference evidence="3 4" key="1">
    <citation type="journal article" date="2013" name="BMC Genomics">
        <title>Reconstruction of the lipid metabolism for the microalga Monoraphidium neglectum from its genome sequence reveals characteristics suitable for biofuel production.</title>
        <authorList>
            <person name="Bogen C."/>
            <person name="Al-Dilaimi A."/>
            <person name="Albersmeier A."/>
            <person name="Wichmann J."/>
            <person name="Grundmann M."/>
            <person name="Rupp O."/>
            <person name="Lauersen K.J."/>
            <person name="Blifernez-Klassen O."/>
            <person name="Kalinowski J."/>
            <person name="Goesmann A."/>
            <person name="Mussgnug J.H."/>
            <person name="Kruse O."/>
        </authorList>
    </citation>
    <scope>NUCLEOTIDE SEQUENCE [LARGE SCALE GENOMIC DNA]</scope>
    <source>
        <strain evidence="3 4">SAG 48.87</strain>
    </source>
</reference>
<dbReference type="PANTHER" id="PTHR43002">
    <property type="entry name" value="GLYCOGEN DEBRANCHING ENZYME"/>
    <property type="match status" value="1"/>
</dbReference>
<feature type="domain" description="Glycosyl hydrolase family 13 catalytic" evidence="2">
    <location>
        <begin position="110"/>
        <end position="226"/>
    </location>
</feature>
<dbReference type="Gene3D" id="2.60.40.10">
    <property type="entry name" value="Immunoglobulins"/>
    <property type="match status" value="1"/>
</dbReference>